<dbReference type="Pfam" id="PF17888">
    <property type="entry name" value="Carm_PH"/>
    <property type="match status" value="1"/>
</dbReference>
<evidence type="ECO:0000313" key="2">
    <source>
        <dbReference type="Proteomes" id="UP000694941"/>
    </source>
</evidence>
<keyword evidence="2" id="KW-1185">Reference proteome</keyword>
<dbReference type="InterPro" id="IPR011993">
    <property type="entry name" value="PH-like_dom_sf"/>
</dbReference>
<evidence type="ECO:0000259" key="1">
    <source>
        <dbReference type="Pfam" id="PF17888"/>
    </source>
</evidence>
<sequence>MSTRSALTDDVHKSIQNTLGRNVKVSLKCMVCMETKPEKTENRVLAFSSCRLFILTAKVPTKVEETFHYMDLQAVESRNQNQVSENILQVLVKKLSVI</sequence>
<organism evidence="2 3">
    <name type="scientific">Limulus polyphemus</name>
    <name type="common">Atlantic horseshoe crab</name>
    <dbReference type="NCBI Taxonomy" id="6850"/>
    <lineage>
        <taxon>Eukaryota</taxon>
        <taxon>Metazoa</taxon>
        <taxon>Ecdysozoa</taxon>
        <taxon>Arthropoda</taxon>
        <taxon>Chelicerata</taxon>
        <taxon>Merostomata</taxon>
        <taxon>Xiphosura</taxon>
        <taxon>Limulidae</taxon>
        <taxon>Limulus</taxon>
    </lineage>
</organism>
<reference evidence="3" key="1">
    <citation type="submission" date="2025-08" db="UniProtKB">
        <authorList>
            <consortium name="RefSeq"/>
        </authorList>
    </citation>
    <scope>IDENTIFICATION</scope>
    <source>
        <tissue evidence="3">Muscle</tissue>
    </source>
</reference>
<name>A0ABM1BT22_LIMPO</name>
<dbReference type="Gene3D" id="2.30.29.30">
    <property type="entry name" value="Pleckstrin-homology domain (PH domain)/Phosphotyrosine-binding domain (PTB)"/>
    <property type="match status" value="1"/>
</dbReference>
<dbReference type="Proteomes" id="UP000694941">
    <property type="component" value="Unplaced"/>
</dbReference>
<proteinExistence type="predicted"/>
<evidence type="ECO:0000313" key="3">
    <source>
        <dbReference type="RefSeq" id="XP_013788114.1"/>
    </source>
</evidence>
<feature type="domain" description="CARMIL pleckstrin homology" evidence="1">
    <location>
        <begin position="25"/>
        <end position="84"/>
    </location>
</feature>
<accession>A0ABM1BT22</accession>
<dbReference type="RefSeq" id="XP_013788114.1">
    <property type="nucleotide sequence ID" value="XM_013932660.1"/>
</dbReference>
<dbReference type="GeneID" id="106472031"/>
<protein>
    <submittedName>
        <fullName evidence="3">F-actin-uncapping protein LRRC16A-like</fullName>
    </submittedName>
</protein>
<dbReference type="InterPro" id="IPR041245">
    <property type="entry name" value="CARMIL_PH"/>
</dbReference>
<gene>
    <name evidence="3" type="primary">LOC106472031</name>
</gene>